<reference evidence="2" key="1">
    <citation type="journal article" date="2014" name="Nat. Genet.">
        <title>The genome of the stress-tolerant wild tomato species Solanum pennellii.</title>
        <authorList>
            <person name="Bolger A."/>
            <person name="Scossa F."/>
            <person name="Bolger M.E."/>
            <person name="Lanz C."/>
            <person name="Maumus F."/>
            <person name="Tohge T."/>
            <person name="Quesneville H."/>
            <person name="Alseekh S."/>
            <person name="Sorensen I."/>
            <person name="Lichtenstein G."/>
            <person name="Fich E.A."/>
            <person name="Conte M."/>
            <person name="Keller H."/>
            <person name="Schneeberger K."/>
            <person name="Schwacke R."/>
            <person name="Ofner I."/>
            <person name="Vrebalov J."/>
            <person name="Xu Y."/>
            <person name="Osorio S."/>
            <person name="Aflitos S.A."/>
            <person name="Schijlen E."/>
            <person name="Jimenez-Gomez J.M."/>
            <person name="Ryngajllo M."/>
            <person name="Kimura S."/>
            <person name="Kumar R."/>
            <person name="Koenig D."/>
            <person name="Headland L.R."/>
            <person name="Maloof J.N."/>
            <person name="Sinha N."/>
            <person name="van Ham R.C."/>
            <person name="Lankhorst R.K."/>
            <person name="Mao L."/>
            <person name="Vogel A."/>
            <person name="Arsova B."/>
            <person name="Panstruga R."/>
            <person name="Fei Z."/>
            <person name="Rose J.K."/>
            <person name="Zamir D."/>
            <person name="Carrari F."/>
            <person name="Giovannoni J.J."/>
            <person name="Weigel D."/>
            <person name="Usadel B."/>
            <person name="Fernie A.R."/>
        </authorList>
    </citation>
    <scope>NUCLEOTIDE SEQUENCE [LARGE SCALE GENOMIC DNA]</scope>
    <source>
        <strain evidence="2">cv. LA0716</strain>
    </source>
</reference>
<evidence type="ECO:0000313" key="2">
    <source>
        <dbReference type="Proteomes" id="UP000694930"/>
    </source>
</evidence>
<protein>
    <submittedName>
        <fullName evidence="3">Uncharacterized protein LOC107011866</fullName>
    </submittedName>
</protein>
<dbReference type="Proteomes" id="UP000694930">
    <property type="component" value="Chromosome 2"/>
</dbReference>
<evidence type="ECO:0000313" key="3">
    <source>
        <dbReference type="RefSeq" id="XP_015067021.1"/>
    </source>
</evidence>
<organism evidence="2 3">
    <name type="scientific">Solanum pennellii</name>
    <name type="common">Tomato</name>
    <name type="synonym">Lycopersicon pennellii</name>
    <dbReference type="NCBI Taxonomy" id="28526"/>
    <lineage>
        <taxon>Eukaryota</taxon>
        <taxon>Viridiplantae</taxon>
        <taxon>Streptophyta</taxon>
        <taxon>Embryophyta</taxon>
        <taxon>Tracheophyta</taxon>
        <taxon>Spermatophyta</taxon>
        <taxon>Magnoliopsida</taxon>
        <taxon>eudicotyledons</taxon>
        <taxon>Gunneridae</taxon>
        <taxon>Pentapetalae</taxon>
        <taxon>asterids</taxon>
        <taxon>lamiids</taxon>
        <taxon>Solanales</taxon>
        <taxon>Solanaceae</taxon>
        <taxon>Solanoideae</taxon>
        <taxon>Solaneae</taxon>
        <taxon>Solanum</taxon>
        <taxon>Solanum subgen. Lycopersicon</taxon>
    </lineage>
</organism>
<keyword evidence="2" id="KW-1185">Reference proteome</keyword>
<accession>A0ABM1G7F2</accession>
<proteinExistence type="predicted"/>
<sequence length="181" mass="21165">MTFQTTQNHQKHITSHHHRPPDQWKNPTLVSSFVCCNESLRQGAQSSDESKLNNEPNSVPLLSPLPFHDSPPFCTYFIKTMVGDISFTLSIFLNNNYAGIQPNPPEIRCLSQQQLSNELHLRFLLEKSELTTIMASLKQWRNSHCREEEEEQNFNIFHAKNPLLFHLQLLHYIRITWKILD</sequence>
<feature type="region of interest" description="Disordered" evidence="1">
    <location>
        <begin position="1"/>
        <end position="24"/>
    </location>
</feature>
<feature type="compositionally biased region" description="Basic residues" evidence="1">
    <location>
        <begin position="9"/>
        <end position="19"/>
    </location>
</feature>
<gene>
    <name evidence="3" type="primary">LOC107011866</name>
</gene>
<evidence type="ECO:0000256" key="1">
    <source>
        <dbReference type="SAM" id="MobiDB-lite"/>
    </source>
</evidence>
<dbReference type="GeneID" id="107011866"/>
<reference evidence="3" key="2">
    <citation type="submission" date="2025-08" db="UniProtKB">
        <authorList>
            <consortium name="RefSeq"/>
        </authorList>
    </citation>
    <scope>IDENTIFICATION</scope>
</reference>
<dbReference type="RefSeq" id="XP_015067021.1">
    <property type="nucleotide sequence ID" value="XM_015211535.2"/>
</dbReference>
<name>A0ABM1G7F2_SOLPN</name>